<evidence type="ECO:0000313" key="3">
    <source>
        <dbReference type="Proteomes" id="UP001314205"/>
    </source>
</evidence>
<dbReference type="PANTHER" id="PTHR21505:SF8">
    <property type="entry name" value="DPT-YFP REPRESSOR BY OVEREXPRESSION, ISOFORM D-RELATED"/>
    <property type="match status" value="1"/>
</dbReference>
<comment type="caution">
    <text evidence="2">The sequence shown here is derived from an EMBL/GenBank/DDBJ whole genome shotgun (WGS) entry which is preliminary data.</text>
</comment>
<proteinExistence type="predicted"/>
<feature type="domain" description="MADF" evidence="1">
    <location>
        <begin position="23"/>
        <end position="118"/>
    </location>
</feature>
<dbReference type="AlphaFoldDB" id="A0AAV1KIG9"/>
<evidence type="ECO:0000313" key="2">
    <source>
        <dbReference type="EMBL" id="CAK1582124.1"/>
    </source>
</evidence>
<keyword evidence="3" id="KW-1185">Reference proteome</keyword>
<dbReference type="EMBL" id="CAVLGL010000035">
    <property type="protein sequence ID" value="CAK1582124.1"/>
    <property type="molecule type" value="Genomic_DNA"/>
</dbReference>
<dbReference type="PROSITE" id="PS51029">
    <property type="entry name" value="MADF"/>
    <property type="match status" value="1"/>
</dbReference>
<organism evidence="2 3">
    <name type="scientific">Parnassius mnemosyne</name>
    <name type="common">clouded apollo</name>
    <dbReference type="NCBI Taxonomy" id="213953"/>
    <lineage>
        <taxon>Eukaryota</taxon>
        <taxon>Metazoa</taxon>
        <taxon>Ecdysozoa</taxon>
        <taxon>Arthropoda</taxon>
        <taxon>Hexapoda</taxon>
        <taxon>Insecta</taxon>
        <taxon>Pterygota</taxon>
        <taxon>Neoptera</taxon>
        <taxon>Endopterygota</taxon>
        <taxon>Lepidoptera</taxon>
        <taxon>Glossata</taxon>
        <taxon>Ditrysia</taxon>
        <taxon>Papilionoidea</taxon>
        <taxon>Papilionidae</taxon>
        <taxon>Parnassiinae</taxon>
        <taxon>Parnassini</taxon>
        <taxon>Parnassius</taxon>
        <taxon>Driopa</taxon>
    </lineage>
</organism>
<gene>
    <name evidence="2" type="ORF">PARMNEM_LOCUS3701</name>
</gene>
<dbReference type="InterPro" id="IPR006578">
    <property type="entry name" value="MADF-dom"/>
</dbReference>
<protein>
    <recommendedName>
        <fullName evidence="1">MADF domain-containing protein</fullName>
    </recommendedName>
</protein>
<evidence type="ECO:0000259" key="1">
    <source>
        <dbReference type="PROSITE" id="PS51029"/>
    </source>
</evidence>
<dbReference type="SMART" id="SM00595">
    <property type="entry name" value="MADF"/>
    <property type="match status" value="1"/>
</dbReference>
<dbReference type="PANTHER" id="PTHR21505">
    <property type="entry name" value="MADF DOMAIN-CONTAINING PROTEIN-RELATED"/>
    <property type="match status" value="1"/>
</dbReference>
<name>A0AAV1KIG9_9NEOP</name>
<dbReference type="Pfam" id="PF10545">
    <property type="entry name" value="MADF_DNA_bdg"/>
    <property type="match status" value="1"/>
</dbReference>
<reference evidence="2 3" key="1">
    <citation type="submission" date="2023-11" db="EMBL/GenBank/DDBJ databases">
        <authorList>
            <person name="Hedman E."/>
            <person name="Englund M."/>
            <person name="Stromberg M."/>
            <person name="Nyberg Akerstrom W."/>
            <person name="Nylinder S."/>
            <person name="Jareborg N."/>
            <person name="Kallberg Y."/>
            <person name="Kronander E."/>
        </authorList>
    </citation>
    <scope>NUCLEOTIDE SEQUENCE [LARGE SCALE GENOMIC DNA]</scope>
</reference>
<dbReference type="Proteomes" id="UP001314205">
    <property type="component" value="Unassembled WGS sequence"/>
</dbReference>
<accession>A0AAV1KIG9</accession>
<sequence>MYNKEDTSMNMKVIQSEKSILIDMIQLYKDLPVLWDPTQVQYNDKKARDQAYSIILEKYKVLRQDATIELVKKKLENMRATYRREYKKVKAAKVKGEPEYRPSLWCYKYFTFLNVTSKYDNNRGGSETNASEQSDNEEEITFDETDDTCDFKHQDEPKEKISKVSTVYLREQQNNEECQNYSINSVNSLSLANDSSEPEAFGKVIGLQLLELEPVQRTIAEKLMSDVIFYGRINALTLESSINIKGSP</sequence>